<evidence type="ECO:0000256" key="2">
    <source>
        <dbReference type="SAM" id="MobiDB-lite"/>
    </source>
</evidence>
<evidence type="ECO:0000256" key="1">
    <source>
        <dbReference type="SAM" id="Coils"/>
    </source>
</evidence>
<feature type="compositionally biased region" description="Basic and acidic residues" evidence="2">
    <location>
        <begin position="83"/>
        <end position="99"/>
    </location>
</feature>
<organism evidence="3 4">
    <name type="scientific">Phytophthora infestans (strain T30-4)</name>
    <name type="common">Potato late blight agent</name>
    <dbReference type="NCBI Taxonomy" id="403677"/>
    <lineage>
        <taxon>Eukaryota</taxon>
        <taxon>Sar</taxon>
        <taxon>Stramenopiles</taxon>
        <taxon>Oomycota</taxon>
        <taxon>Peronosporomycetes</taxon>
        <taxon>Peronosporales</taxon>
        <taxon>Peronosporaceae</taxon>
        <taxon>Phytophthora</taxon>
    </lineage>
</organism>
<dbReference type="AlphaFoldDB" id="D0P244"/>
<accession>D0P244</accession>
<dbReference type="OMA" id="ECQTHEK"/>
<feature type="compositionally biased region" description="Low complexity" evidence="2">
    <location>
        <begin position="21"/>
        <end position="35"/>
    </location>
</feature>
<proteinExistence type="predicted"/>
<evidence type="ECO:0000313" key="3">
    <source>
        <dbReference type="EMBL" id="EEY55470.1"/>
    </source>
</evidence>
<evidence type="ECO:0000313" key="4">
    <source>
        <dbReference type="Proteomes" id="UP000006643"/>
    </source>
</evidence>
<keyword evidence="1" id="KW-0175">Coiled coil</keyword>
<name>D0P244_PHYIT</name>
<dbReference type="KEGG" id="pif:PITG_20885"/>
<dbReference type="InParanoid" id="D0P244"/>
<sequence>MWSGPIESNDDDHLWNRFTAVVAPPSPSPKATSAAAEEDGQEQYICALERALLQRKKQNETLESKRQLKRQMKQQVEAPDDVTTQRKEGSTSGSERDRLVLELQQSHAECQTHEKKLIALRDRVEELQAANKTLSEDEREARSRAVDQKLYDLEARLTTSEADKVVAHQDAERLQRDLDALEGVLHQFQVESKDQKERPLRKNERF</sequence>
<dbReference type="GeneID" id="9480282"/>
<dbReference type="VEuPathDB" id="FungiDB:PITG_20885"/>
<dbReference type="RefSeq" id="XP_002895632.1">
    <property type="nucleotide sequence ID" value="XM_002895586.1"/>
</dbReference>
<dbReference type="Proteomes" id="UP000006643">
    <property type="component" value="Unassembled WGS sequence"/>
</dbReference>
<dbReference type="HOGENOM" id="CLU_1334179_0_0_1"/>
<feature type="region of interest" description="Disordered" evidence="2">
    <location>
        <begin position="21"/>
        <end position="40"/>
    </location>
</feature>
<dbReference type="EMBL" id="DS028270">
    <property type="protein sequence ID" value="EEY55470.1"/>
    <property type="molecule type" value="Genomic_DNA"/>
</dbReference>
<feature type="coiled-coil region" evidence="1">
    <location>
        <begin position="103"/>
        <end position="144"/>
    </location>
</feature>
<keyword evidence="4" id="KW-1185">Reference proteome</keyword>
<protein>
    <submittedName>
        <fullName evidence="3">Uncharacterized protein</fullName>
    </submittedName>
</protein>
<gene>
    <name evidence="3" type="ORF">PITG_20885</name>
</gene>
<dbReference type="eggNOG" id="ENOG502QSWR">
    <property type="taxonomic scope" value="Eukaryota"/>
</dbReference>
<feature type="region of interest" description="Disordered" evidence="2">
    <location>
        <begin position="59"/>
        <end position="99"/>
    </location>
</feature>
<reference evidence="4" key="1">
    <citation type="journal article" date="2009" name="Nature">
        <title>Genome sequence and analysis of the Irish potato famine pathogen Phytophthora infestans.</title>
        <authorList>
            <consortium name="The Broad Institute Genome Sequencing Platform"/>
            <person name="Haas B.J."/>
            <person name="Kamoun S."/>
            <person name="Zody M.C."/>
            <person name="Jiang R.H."/>
            <person name="Handsaker R.E."/>
            <person name="Cano L.M."/>
            <person name="Grabherr M."/>
            <person name="Kodira C.D."/>
            <person name="Raffaele S."/>
            <person name="Torto-Alalibo T."/>
            <person name="Bozkurt T.O."/>
            <person name="Ah-Fong A.M."/>
            <person name="Alvarado L."/>
            <person name="Anderson V.L."/>
            <person name="Armstrong M.R."/>
            <person name="Avrova A."/>
            <person name="Baxter L."/>
            <person name="Beynon J."/>
            <person name="Boevink P.C."/>
            <person name="Bollmann S.R."/>
            <person name="Bos J.I."/>
            <person name="Bulone V."/>
            <person name="Cai G."/>
            <person name="Cakir C."/>
            <person name="Carrington J.C."/>
            <person name="Chawner M."/>
            <person name="Conti L."/>
            <person name="Costanzo S."/>
            <person name="Ewan R."/>
            <person name="Fahlgren N."/>
            <person name="Fischbach M.A."/>
            <person name="Fugelstad J."/>
            <person name="Gilroy E.M."/>
            <person name="Gnerre S."/>
            <person name="Green P.J."/>
            <person name="Grenville-Briggs L.J."/>
            <person name="Griffith J."/>
            <person name="Grunwald N.J."/>
            <person name="Horn K."/>
            <person name="Horner N.R."/>
            <person name="Hu C.H."/>
            <person name="Huitema E."/>
            <person name="Jeong D.H."/>
            <person name="Jones A.M."/>
            <person name="Jones J.D."/>
            <person name="Jones R.W."/>
            <person name="Karlsson E.K."/>
            <person name="Kunjeti S.G."/>
            <person name="Lamour K."/>
            <person name="Liu Z."/>
            <person name="Ma L."/>
            <person name="Maclean D."/>
            <person name="Chibucos M.C."/>
            <person name="McDonald H."/>
            <person name="McWalters J."/>
            <person name="Meijer H.J."/>
            <person name="Morgan W."/>
            <person name="Morris P.F."/>
            <person name="Munro C.A."/>
            <person name="O'Neill K."/>
            <person name="Ospina-Giraldo M."/>
            <person name="Pinzon A."/>
            <person name="Pritchard L."/>
            <person name="Ramsahoye B."/>
            <person name="Ren Q."/>
            <person name="Restrepo S."/>
            <person name="Roy S."/>
            <person name="Sadanandom A."/>
            <person name="Savidor A."/>
            <person name="Schornack S."/>
            <person name="Schwartz D.C."/>
            <person name="Schumann U.D."/>
            <person name="Schwessinger B."/>
            <person name="Seyer L."/>
            <person name="Sharpe T."/>
            <person name="Silvar C."/>
            <person name="Song J."/>
            <person name="Studholme D.J."/>
            <person name="Sykes S."/>
            <person name="Thines M."/>
            <person name="van de Vondervoort P.J."/>
            <person name="Phuntumart V."/>
            <person name="Wawra S."/>
            <person name="Weide R."/>
            <person name="Win J."/>
            <person name="Young C."/>
            <person name="Zhou S."/>
            <person name="Fry W."/>
            <person name="Meyers B.C."/>
            <person name="van West P."/>
            <person name="Ristaino J."/>
            <person name="Govers F."/>
            <person name="Birch P.R."/>
            <person name="Whisson S.C."/>
            <person name="Judelson H.S."/>
            <person name="Nusbaum C."/>
        </authorList>
    </citation>
    <scope>NUCLEOTIDE SEQUENCE [LARGE SCALE GENOMIC DNA]</scope>
    <source>
        <strain evidence="4">T30-4</strain>
    </source>
</reference>